<keyword evidence="8 11" id="KW-0326">Glycosidase</keyword>
<evidence type="ECO:0000259" key="12">
    <source>
        <dbReference type="PROSITE" id="PS51762"/>
    </source>
</evidence>
<protein>
    <recommendedName>
        <fullName evidence="11">Xyloglucan endotransglucosylase/hydrolase</fullName>
        <ecNumber evidence="11">2.4.1.207</ecNumber>
    </recommendedName>
</protein>
<evidence type="ECO:0000313" key="14">
    <source>
        <dbReference type="Proteomes" id="UP000836841"/>
    </source>
</evidence>
<keyword evidence="6 11" id="KW-0378">Hydrolase</keyword>
<keyword evidence="14" id="KW-1185">Reference proteome</keyword>
<dbReference type="InterPro" id="IPR044791">
    <property type="entry name" value="Beta-glucanase/XTH"/>
</dbReference>
<keyword evidence="4 11" id="KW-0808">Transferase</keyword>
<dbReference type="PROSITE" id="PS51762">
    <property type="entry name" value="GH16_2"/>
    <property type="match status" value="1"/>
</dbReference>
<dbReference type="InterPro" id="IPR016455">
    <property type="entry name" value="XTH"/>
</dbReference>
<dbReference type="EC" id="2.4.1.207" evidence="11"/>
<evidence type="ECO:0000256" key="5">
    <source>
        <dbReference type="ARBA" id="ARBA00022729"/>
    </source>
</evidence>
<dbReference type="EMBL" id="OU466857">
    <property type="protein sequence ID" value="CAH2036375.1"/>
    <property type="molecule type" value="Genomic_DNA"/>
</dbReference>
<evidence type="ECO:0000256" key="9">
    <source>
        <dbReference type="ARBA" id="ARBA00023316"/>
    </source>
</evidence>
<accession>A0AAU9RCE9</accession>
<sequence length="278" mass="32330">MKMRGSDQKILLLIVMVVVAAARGEDPGGFVTWNDNFYLTWGHKALVLKETSELDLTLDHNSGSEFESYLMYGSGSFNMRIKAPKTKSTGVITSFDLISLSSRRDGLCFQILGNGTTYLLNTNMLLLGEGGKDQRFRLWFDPTKDYHSYRFLWNPHQLVFYVDDTPIRVYRKNPDTYYPTKQTMLLRGSVQNGSVIDPKQMPYIAKFQAPKIEACETTFMYLKNCADPKFWWNRKENWQLSSREKKLYMNAKKLHLAYDYCSDRTRYPKAPQECRSYA</sequence>
<keyword evidence="7" id="KW-1015">Disulfide bond</keyword>
<dbReference type="GO" id="GO:0016762">
    <property type="term" value="F:xyloglucan:xyloglucosyl transferase activity"/>
    <property type="evidence" value="ECO:0007669"/>
    <property type="project" value="UniProtKB-EC"/>
</dbReference>
<dbReference type="GO" id="GO:0048046">
    <property type="term" value="C:apoplast"/>
    <property type="evidence" value="ECO:0007669"/>
    <property type="project" value="UniProtKB-SubCell"/>
</dbReference>
<dbReference type="PANTHER" id="PTHR31062">
    <property type="entry name" value="XYLOGLUCAN ENDOTRANSGLUCOSYLASE/HYDROLASE PROTEIN 8-RELATED"/>
    <property type="match status" value="1"/>
</dbReference>
<keyword evidence="3 11" id="KW-0964">Secreted</keyword>
<comment type="similarity">
    <text evidence="11">Belongs to the glycosyl hydrolase 16 family.</text>
</comment>
<dbReference type="AlphaFoldDB" id="A0AAU9RCE9"/>
<evidence type="ECO:0000256" key="6">
    <source>
        <dbReference type="ARBA" id="ARBA00022801"/>
    </source>
</evidence>
<comment type="PTM">
    <text evidence="11">Contains at least one intrachain disulfide bond essential for its enzymatic activity.</text>
</comment>
<evidence type="ECO:0000256" key="3">
    <source>
        <dbReference type="ARBA" id="ARBA00022525"/>
    </source>
</evidence>
<name>A0AAU9RCE9_THLAR</name>
<dbReference type="GO" id="GO:0071555">
    <property type="term" value="P:cell wall organization"/>
    <property type="evidence" value="ECO:0007669"/>
    <property type="project" value="UniProtKB-KW"/>
</dbReference>
<evidence type="ECO:0000256" key="8">
    <source>
        <dbReference type="ARBA" id="ARBA00023295"/>
    </source>
</evidence>
<evidence type="ECO:0000256" key="1">
    <source>
        <dbReference type="ARBA" id="ARBA00022512"/>
    </source>
</evidence>
<dbReference type="Gene3D" id="2.60.120.200">
    <property type="match status" value="1"/>
</dbReference>
<keyword evidence="1 11" id="KW-0134">Cell wall</keyword>
<evidence type="ECO:0000256" key="2">
    <source>
        <dbReference type="ARBA" id="ARBA00022523"/>
    </source>
</evidence>
<proteinExistence type="inferred from homology"/>
<comment type="function">
    <text evidence="11">Catalyzes xyloglucan endohydrolysis (XEH) and/or endotransglycosylation (XET). Cleaves and religates xyloglucan polymers, an essential constituent of the primary cell wall, and thereby participates in cell wall construction of growing tissues.</text>
</comment>
<comment type="subcellular location">
    <subcellularLocation>
        <location evidence="11">Secreted</location>
        <location evidence="11">Cell wall</location>
    </subcellularLocation>
    <subcellularLocation>
        <location evidence="11">Secreted</location>
        <location evidence="11">Extracellular space</location>
        <location evidence="11">Apoplast</location>
    </subcellularLocation>
</comment>
<dbReference type="InterPro" id="IPR000757">
    <property type="entry name" value="Beta-glucanase-like"/>
</dbReference>
<organism evidence="13 14">
    <name type="scientific">Thlaspi arvense</name>
    <name type="common">Field penny-cress</name>
    <dbReference type="NCBI Taxonomy" id="13288"/>
    <lineage>
        <taxon>Eukaryota</taxon>
        <taxon>Viridiplantae</taxon>
        <taxon>Streptophyta</taxon>
        <taxon>Embryophyta</taxon>
        <taxon>Tracheophyta</taxon>
        <taxon>Spermatophyta</taxon>
        <taxon>Magnoliopsida</taxon>
        <taxon>eudicotyledons</taxon>
        <taxon>Gunneridae</taxon>
        <taxon>Pentapetalae</taxon>
        <taxon>rosids</taxon>
        <taxon>malvids</taxon>
        <taxon>Brassicales</taxon>
        <taxon>Brassicaceae</taxon>
        <taxon>Thlaspideae</taxon>
        <taxon>Thlaspi</taxon>
    </lineage>
</organism>
<dbReference type="SUPFAM" id="SSF49899">
    <property type="entry name" value="Concanavalin A-like lectins/glucanases"/>
    <property type="match status" value="1"/>
</dbReference>
<dbReference type="GO" id="GO:0042546">
    <property type="term" value="P:cell wall biogenesis"/>
    <property type="evidence" value="ECO:0007669"/>
    <property type="project" value="InterPro"/>
</dbReference>
<evidence type="ECO:0000256" key="4">
    <source>
        <dbReference type="ARBA" id="ARBA00022679"/>
    </source>
</evidence>
<dbReference type="Pfam" id="PF00722">
    <property type="entry name" value="Glyco_hydro_16"/>
    <property type="match status" value="1"/>
</dbReference>
<keyword evidence="5 11" id="KW-0732">Signal</keyword>
<feature type="glycosylation site" description="N-linked (GlcNAc...) asparagine" evidence="10">
    <location>
        <position position="114"/>
    </location>
</feature>
<dbReference type="Pfam" id="PF06955">
    <property type="entry name" value="XET_C"/>
    <property type="match status" value="1"/>
</dbReference>
<dbReference type="GO" id="GO:0004553">
    <property type="term" value="F:hydrolase activity, hydrolyzing O-glycosyl compounds"/>
    <property type="evidence" value="ECO:0007669"/>
    <property type="project" value="InterPro"/>
</dbReference>
<dbReference type="Proteomes" id="UP000836841">
    <property type="component" value="Chromosome 1"/>
</dbReference>
<feature type="chain" id="PRO_5043085029" description="Xyloglucan endotransglucosylase/hydrolase" evidence="11">
    <location>
        <begin position="25"/>
        <end position="278"/>
    </location>
</feature>
<dbReference type="InterPro" id="IPR010713">
    <property type="entry name" value="XET_C"/>
</dbReference>
<evidence type="ECO:0000256" key="10">
    <source>
        <dbReference type="PIRSR" id="PIRSR005604-2"/>
    </source>
</evidence>
<evidence type="ECO:0000256" key="7">
    <source>
        <dbReference type="ARBA" id="ARBA00023157"/>
    </source>
</evidence>
<dbReference type="PIRSF" id="PIRSF005604">
    <property type="entry name" value="XET"/>
    <property type="match status" value="1"/>
</dbReference>
<dbReference type="InterPro" id="IPR013320">
    <property type="entry name" value="ConA-like_dom_sf"/>
</dbReference>
<gene>
    <name evidence="13" type="ORF">TAV2_LOCUS2104</name>
</gene>
<feature type="domain" description="GH16" evidence="12">
    <location>
        <begin position="31"/>
        <end position="207"/>
    </location>
</feature>
<reference evidence="13 14" key="1">
    <citation type="submission" date="2022-03" db="EMBL/GenBank/DDBJ databases">
        <authorList>
            <person name="Nunn A."/>
            <person name="Chopra R."/>
            <person name="Nunn A."/>
            <person name="Contreras Garrido A."/>
        </authorList>
    </citation>
    <scope>NUCLEOTIDE SEQUENCE [LARGE SCALE GENOMIC DNA]</scope>
</reference>
<evidence type="ECO:0000313" key="13">
    <source>
        <dbReference type="EMBL" id="CAH2036375.1"/>
    </source>
</evidence>
<keyword evidence="2 11" id="KW-0052">Apoplast</keyword>
<keyword evidence="9 11" id="KW-0961">Cell wall biogenesis/degradation</keyword>
<evidence type="ECO:0000256" key="11">
    <source>
        <dbReference type="RuleBase" id="RU361120"/>
    </source>
</evidence>
<feature type="signal peptide" evidence="11">
    <location>
        <begin position="1"/>
        <end position="24"/>
    </location>
</feature>
<dbReference type="GO" id="GO:0010411">
    <property type="term" value="P:xyloglucan metabolic process"/>
    <property type="evidence" value="ECO:0007669"/>
    <property type="project" value="InterPro"/>
</dbReference>